<dbReference type="PANTHER" id="PTHR20883">
    <property type="entry name" value="PHYTANOYL-COA DIOXYGENASE DOMAIN CONTAINING 1"/>
    <property type="match status" value="1"/>
</dbReference>
<dbReference type="InterPro" id="IPR008775">
    <property type="entry name" value="Phytyl_CoA_dOase-like"/>
</dbReference>
<name>A0A6B0YP73_9CHLR</name>
<protein>
    <submittedName>
        <fullName evidence="1">Phytanoyl-CoA dioxygenase family protein</fullName>
    </submittedName>
</protein>
<sequence length="261" mass="28782">MDIQAALFALGVRDDSLSADEKRSLDVDGYLPLPGVLKAEQVQALRMRLQELEDEEGEEAGKEVHQEEGTDRLANLANKDPLFDLVWANPRVLAAMAHVLDGDLKLSSLNARAALPGHGLQALHCDGSHSSANFSPTIQDGRRRYNVCNSIWLLSDFTPENGATRLVPGSHLLGQDPRERMEDPMAPHPDEILVQGKAGTVFVFNAFTWHGGTVNRSDSPRRALHCYYCRRGLTPQTDQRGLFRPETAARISEAQRVVLGV</sequence>
<evidence type="ECO:0000313" key="1">
    <source>
        <dbReference type="EMBL" id="MXY92750.1"/>
    </source>
</evidence>
<organism evidence="1">
    <name type="scientific">Caldilineaceae bacterium SB0664_bin_27</name>
    <dbReference type="NCBI Taxonomy" id="2605260"/>
    <lineage>
        <taxon>Bacteria</taxon>
        <taxon>Bacillati</taxon>
        <taxon>Chloroflexota</taxon>
        <taxon>Caldilineae</taxon>
        <taxon>Caldilineales</taxon>
        <taxon>Caldilineaceae</taxon>
    </lineage>
</organism>
<dbReference type="AlphaFoldDB" id="A0A6B0YP73"/>
<dbReference type="SUPFAM" id="SSF51197">
    <property type="entry name" value="Clavaminate synthase-like"/>
    <property type="match status" value="1"/>
</dbReference>
<proteinExistence type="predicted"/>
<dbReference type="Gene3D" id="2.60.120.620">
    <property type="entry name" value="q2cbj1_9rhob like domain"/>
    <property type="match status" value="1"/>
</dbReference>
<gene>
    <name evidence="1" type="ORF">F4Y42_04785</name>
</gene>
<dbReference type="Pfam" id="PF05721">
    <property type="entry name" value="PhyH"/>
    <property type="match status" value="1"/>
</dbReference>
<dbReference type="PANTHER" id="PTHR20883:SF48">
    <property type="entry name" value="ECTOINE DIOXYGENASE"/>
    <property type="match status" value="1"/>
</dbReference>
<keyword evidence="1" id="KW-0560">Oxidoreductase</keyword>
<keyword evidence="1" id="KW-0223">Dioxygenase</keyword>
<reference evidence="1" key="1">
    <citation type="submission" date="2019-09" db="EMBL/GenBank/DDBJ databases">
        <title>Characterisation of the sponge microbiome using genome-centric metagenomics.</title>
        <authorList>
            <person name="Engelberts J.P."/>
            <person name="Robbins S.J."/>
            <person name="De Goeij J.M."/>
            <person name="Aranda M."/>
            <person name="Bell S.C."/>
            <person name="Webster N.S."/>
        </authorList>
    </citation>
    <scope>NUCLEOTIDE SEQUENCE</scope>
    <source>
        <strain evidence="1">SB0664_bin_27</strain>
    </source>
</reference>
<accession>A0A6B0YP73</accession>
<dbReference type="GO" id="GO:0005506">
    <property type="term" value="F:iron ion binding"/>
    <property type="evidence" value="ECO:0007669"/>
    <property type="project" value="UniProtKB-ARBA"/>
</dbReference>
<comment type="caution">
    <text evidence="1">The sequence shown here is derived from an EMBL/GenBank/DDBJ whole genome shotgun (WGS) entry which is preliminary data.</text>
</comment>
<dbReference type="EMBL" id="VXRG01000040">
    <property type="protein sequence ID" value="MXY92750.1"/>
    <property type="molecule type" value="Genomic_DNA"/>
</dbReference>
<dbReference type="GO" id="GO:0016706">
    <property type="term" value="F:2-oxoglutarate-dependent dioxygenase activity"/>
    <property type="evidence" value="ECO:0007669"/>
    <property type="project" value="UniProtKB-ARBA"/>
</dbReference>